<dbReference type="EMBL" id="QJKJ01001715">
    <property type="protein sequence ID" value="RDY06282.1"/>
    <property type="molecule type" value="Genomic_DNA"/>
</dbReference>
<feature type="region of interest" description="Disordered" evidence="1">
    <location>
        <begin position="77"/>
        <end position="130"/>
    </location>
</feature>
<proteinExistence type="predicted"/>
<feature type="compositionally biased region" description="Polar residues" evidence="1">
    <location>
        <begin position="42"/>
        <end position="52"/>
    </location>
</feature>
<accession>A0A371HU18</accession>
<evidence type="ECO:0000313" key="3">
    <source>
        <dbReference type="Proteomes" id="UP000257109"/>
    </source>
</evidence>
<evidence type="ECO:0000313" key="2">
    <source>
        <dbReference type="EMBL" id="RDY06282.1"/>
    </source>
</evidence>
<protein>
    <submittedName>
        <fullName evidence="2">Uncharacterized protein</fullName>
    </submittedName>
</protein>
<reference evidence="2" key="1">
    <citation type="submission" date="2018-05" db="EMBL/GenBank/DDBJ databases">
        <title>Draft genome of Mucuna pruriens seed.</title>
        <authorList>
            <person name="Nnadi N.E."/>
            <person name="Vos R."/>
            <person name="Hasami M.H."/>
            <person name="Devisetty U.K."/>
            <person name="Aguiy J.C."/>
        </authorList>
    </citation>
    <scope>NUCLEOTIDE SEQUENCE [LARGE SCALE GENOMIC DNA]</scope>
    <source>
        <strain evidence="2">JCA_2017</strain>
    </source>
</reference>
<dbReference type="Proteomes" id="UP000257109">
    <property type="component" value="Unassembled WGS sequence"/>
</dbReference>
<gene>
    <name evidence="2" type="ORF">CR513_09767</name>
</gene>
<dbReference type="STRING" id="157652.A0A371HU18"/>
<keyword evidence="3" id="KW-1185">Reference proteome</keyword>
<evidence type="ECO:0000256" key="1">
    <source>
        <dbReference type="SAM" id="MobiDB-lite"/>
    </source>
</evidence>
<feature type="region of interest" description="Disordered" evidence="1">
    <location>
        <begin position="32"/>
        <end position="58"/>
    </location>
</feature>
<organism evidence="2 3">
    <name type="scientific">Mucuna pruriens</name>
    <name type="common">Velvet bean</name>
    <name type="synonym">Dolichos pruriens</name>
    <dbReference type="NCBI Taxonomy" id="157652"/>
    <lineage>
        <taxon>Eukaryota</taxon>
        <taxon>Viridiplantae</taxon>
        <taxon>Streptophyta</taxon>
        <taxon>Embryophyta</taxon>
        <taxon>Tracheophyta</taxon>
        <taxon>Spermatophyta</taxon>
        <taxon>Magnoliopsida</taxon>
        <taxon>eudicotyledons</taxon>
        <taxon>Gunneridae</taxon>
        <taxon>Pentapetalae</taxon>
        <taxon>rosids</taxon>
        <taxon>fabids</taxon>
        <taxon>Fabales</taxon>
        <taxon>Fabaceae</taxon>
        <taxon>Papilionoideae</taxon>
        <taxon>50 kb inversion clade</taxon>
        <taxon>NPAAA clade</taxon>
        <taxon>indigoferoid/millettioid clade</taxon>
        <taxon>Phaseoleae</taxon>
        <taxon>Mucuna</taxon>
    </lineage>
</organism>
<name>A0A371HU18_MUCPR</name>
<dbReference type="AlphaFoldDB" id="A0A371HU18"/>
<feature type="non-terminal residue" evidence="2">
    <location>
        <position position="1"/>
    </location>
</feature>
<comment type="caution">
    <text evidence="2">The sequence shown here is derived from an EMBL/GenBank/DDBJ whole genome shotgun (WGS) entry which is preliminary data.</text>
</comment>
<sequence length="223" mass="25377">MGEKELVITTPAPEEYIEGDEEALEAFFQSLEVEGTNRGKPKSTTSTPSRNIALQARDWAPTWKAYRPRSWYKKTQDDLDSTIEEMTQGGAKPYPKRRPKNNPISPIDSQSLGNEEPNRPSEPSENVSTEAEALVDIERWIDREKSKFEAPMKDLESVNLGEGIKGREVWIGKQIPPDLRAKLIKLLKEYADVFAWSYQDMPGLDREIVEHKLHLLPGSTLVR</sequence>